<dbReference type="Gene3D" id="3.40.50.1820">
    <property type="entry name" value="alpha/beta hydrolase"/>
    <property type="match status" value="1"/>
</dbReference>
<dbReference type="InterPro" id="IPR045889">
    <property type="entry name" value="MES/HNL"/>
</dbReference>
<dbReference type="InterPro" id="IPR000073">
    <property type="entry name" value="AB_hydrolase_1"/>
</dbReference>
<dbReference type="GO" id="GO:0080030">
    <property type="term" value="F:methyl indole-3-acetate esterase activity"/>
    <property type="evidence" value="ECO:0007669"/>
    <property type="project" value="TreeGrafter"/>
</dbReference>
<name>A0A1M7EA07_9RHOB</name>
<accession>A0A1M7EA07</accession>
<proteinExistence type="predicted"/>
<dbReference type="SUPFAM" id="SSF53474">
    <property type="entry name" value="alpha/beta-Hydrolases"/>
    <property type="match status" value="1"/>
</dbReference>
<evidence type="ECO:0000313" key="3">
    <source>
        <dbReference type="Proteomes" id="UP000322545"/>
    </source>
</evidence>
<dbReference type="PANTHER" id="PTHR10992">
    <property type="entry name" value="METHYLESTERASE FAMILY MEMBER"/>
    <property type="match status" value="1"/>
</dbReference>
<dbReference type="RefSeq" id="WP_149779051.1">
    <property type="nucleotide sequence ID" value="NZ_FRCB01000003.1"/>
</dbReference>
<dbReference type="Pfam" id="PF12697">
    <property type="entry name" value="Abhydrolase_6"/>
    <property type="match status" value="1"/>
</dbReference>
<dbReference type="Proteomes" id="UP000322545">
    <property type="component" value="Unassembled WGS sequence"/>
</dbReference>
<dbReference type="EMBL" id="FRCB01000003">
    <property type="protein sequence ID" value="SHL88470.1"/>
    <property type="molecule type" value="Genomic_DNA"/>
</dbReference>
<organism evidence="2 3">
    <name type="scientific">Roseovarius litoreus</name>
    <dbReference type="NCBI Taxonomy" id="1155722"/>
    <lineage>
        <taxon>Bacteria</taxon>
        <taxon>Pseudomonadati</taxon>
        <taxon>Pseudomonadota</taxon>
        <taxon>Alphaproteobacteria</taxon>
        <taxon>Rhodobacterales</taxon>
        <taxon>Roseobacteraceae</taxon>
        <taxon>Roseovarius</taxon>
    </lineage>
</organism>
<evidence type="ECO:0000313" key="2">
    <source>
        <dbReference type="EMBL" id="SHL88470.1"/>
    </source>
</evidence>
<protein>
    <submittedName>
        <fullName evidence="2">Pimeloyl-ACP methyl ester carboxylesterase</fullName>
    </submittedName>
</protein>
<reference evidence="2 3" key="1">
    <citation type="submission" date="2016-11" db="EMBL/GenBank/DDBJ databases">
        <authorList>
            <person name="Varghese N."/>
            <person name="Submissions S."/>
        </authorList>
    </citation>
    <scope>NUCLEOTIDE SEQUENCE [LARGE SCALE GENOMIC DNA]</scope>
    <source>
        <strain evidence="2 3">DSM 28249</strain>
    </source>
</reference>
<dbReference type="InterPro" id="IPR029058">
    <property type="entry name" value="AB_hydrolase_fold"/>
</dbReference>
<dbReference type="AlphaFoldDB" id="A0A1M7EA07"/>
<feature type="domain" description="AB hydrolase-1" evidence="1">
    <location>
        <begin position="4"/>
        <end position="228"/>
    </location>
</feature>
<evidence type="ECO:0000259" key="1">
    <source>
        <dbReference type="Pfam" id="PF12697"/>
    </source>
</evidence>
<sequence length="237" mass="25826">MSEIVLVHGSCHGAWCWRDLKPELAAFGHRVRAIDLPGHGQSPCPIEEVTLEAYADAVLAAVGRQAIVVGHSMAGFAIAAAAQKAPEKIERLVFLCAYAPRNGLSLVDMRMEAPRQPLLAAIEKTEDGMGFVFREDRIRDTLYHDCPEGTVAYAAEHLCVQAISPQATPIRLGANYEGVRKSYIRCAQDRAIPPEYQETMTAGWPDEDVHALPLGHSPFFADPEGLAALLDRIARGT</sequence>
<dbReference type="PANTHER" id="PTHR10992:SF1086">
    <property type="entry name" value="AB HYDROLASE-1 DOMAIN-CONTAINING PROTEIN"/>
    <property type="match status" value="1"/>
</dbReference>
<dbReference type="GO" id="GO:0080032">
    <property type="term" value="F:methyl jasmonate esterase activity"/>
    <property type="evidence" value="ECO:0007669"/>
    <property type="project" value="TreeGrafter"/>
</dbReference>
<gene>
    <name evidence="2" type="ORF">SAMN05443432_103263</name>
</gene>
<keyword evidence="3" id="KW-1185">Reference proteome</keyword>